<accession>A0A3E2H454</accession>
<organism evidence="3 4">
    <name type="scientific">Scytalidium lignicola</name>
    <name type="common">Hyphomycete</name>
    <dbReference type="NCBI Taxonomy" id="5539"/>
    <lineage>
        <taxon>Eukaryota</taxon>
        <taxon>Fungi</taxon>
        <taxon>Dikarya</taxon>
        <taxon>Ascomycota</taxon>
        <taxon>Pezizomycotina</taxon>
        <taxon>Leotiomycetes</taxon>
        <taxon>Leotiomycetes incertae sedis</taxon>
        <taxon>Scytalidium</taxon>
    </lineage>
</organism>
<feature type="region of interest" description="Disordered" evidence="1">
    <location>
        <begin position="515"/>
        <end position="542"/>
    </location>
</feature>
<dbReference type="SUPFAM" id="SSF50998">
    <property type="entry name" value="Quinoprotein alcohol dehydrogenase-like"/>
    <property type="match status" value="1"/>
</dbReference>
<reference evidence="3 4" key="1">
    <citation type="submission" date="2018-05" db="EMBL/GenBank/DDBJ databases">
        <title>Draft genome sequence of Scytalidium lignicola DSM 105466, a ubiquitous saprotrophic fungus.</title>
        <authorList>
            <person name="Buettner E."/>
            <person name="Gebauer A.M."/>
            <person name="Hofrichter M."/>
            <person name="Liers C."/>
            <person name="Kellner H."/>
        </authorList>
    </citation>
    <scope>NUCLEOTIDE SEQUENCE [LARGE SCALE GENOMIC DNA]</scope>
    <source>
        <strain evidence="3 4">DSM 105466</strain>
    </source>
</reference>
<dbReference type="InterPro" id="IPR039535">
    <property type="entry name" value="ASST-like"/>
</dbReference>
<dbReference type="AlphaFoldDB" id="A0A3E2H454"/>
<dbReference type="InterPro" id="IPR053143">
    <property type="entry name" value="Arylsulfate_ST"/>
</dbReference>
<dbReference type="STRING" id="5539.A0A3E2H454"/>
<evidence type="ECO:0000256" key="2">
    <source>
        <dbReference type="SAM" id="Phobius"/>
    </source>
</evidence>
<dbReference type="Proteomes" id="UP000258309">
    <property type="component" value="Unassembled WGS sequence"/>
</dbReference>
<dbReference type="InterPro" id="IPR011047">
    <property type="entry name" value="Quinoprotein_ADH-like_sf"/>
</dbReference>
<dbReference type="Pfam" id="PF14269">
    <property type="entry name" value="Arylsulfotran_2"/>
    <property type="match status" value="1"/>
</dbReference>
<dbReference type="OrthoDB" id="5427350at2759"/>
<proteinExistence type="predicted"/>
<dbReference type="PANTHER" id="PTHR35340">
    <property type="entry name" value="PQQ ENZYME REPEAT PROTEIN-RELATED"/>
    <property type="match status" value="1"/>
</dbReference>
<keyword evidence="2" id="KW-0812">Transmembrane</keyword>
<dbReference type="PANTHER" id="PTHR35340:SF9">
    <property type="entry name" value="ASST-DOMAIN-CONTAINING PROTEIN"/>
    <property type="match status" value="1"/>
</dbReference>
<name>A0A3E2H454_SCYLI</name>
<gene>
    <name evidence="3" type="ORF">B7463_g8160</name>
</gene>
<keyword evidence="2" id="KW-1133">Transmembrane helix</keyword>
<keyword evidence="2" id="KW-0472">Membrane</keyword>
<dbReference type="EMBL" id="NCSJ02000173">
    <property type="protein sequence ID" value="RFU28174.1"/>
    <property type="molecule type" value="Genomic_DNA"/>
</dbReference>
<sequence>MKMLSSQWRRSSFLYFHYLAILSVFVPLTTANWQYKSRPDLSPPTLNITVSAAGGIYPEYIFIAPYSFVSWAETTTHGPLQPGPYIFTSTGELVWSGFGYFSGWATNFQVAQWKGEDVLFAFEGSRNTPHGHSHGHAKILDHSYETVKEIRGGNHEVLDLHEFHIVDEETALVESYHPLPLDLQHYGGKPDSQWIVDARFQELDIATGRLIFEWRSLDHVLPNETVRPISELRFGTGHNSSDAIDYFHINSVDRDSEHNYLISGRLTSTIYKINGTSGQIIWRLGGKYSNFTLESGVEFSLQHHARYISKSVDGQTEIISLFDNSGAQLPDKPGQYINKSSGKLLLLNTETWIATLLRLFPAPGDIFAFSQGSTQILPNGNAFVNWGSGGAVTEFSPKGTVLFHAYLESGELWENSDVQNYRGFKFNWTGVPNEEPAIVALRHGESTTIYVSWNGDTETKFWKFYGVGRVGTKTFLGTQRKTGFETAFYVREGGNWKSYEAEAVGGHGEVLRKTDVRGPCGGGHYAEQSKVESRKPHKRNLA</sequence>
<evidence type="ECO:0008006" key="5">
    <source>
        <dbReference type="Google" id="ProtNLM"/>
    </source>
</evidence>
<comment type="caution">
    <text evidence="3">The sequence shown here is derived from an EMBL/GenBank/DDBJ whole genome shotgun (WGS) entry which is preliminary data.</text>
</comment>
<feature type="non-terminal residue" evidence="3">
    <location>
        <position position="542"/>
    </location>
</feature>
<dbReference type="OMA" id="HARYISK"/>
<feature type="non-terminal residue" evidence="3">
    <location>
        <position position="1"/>
    </location>
</feature>
<evidence type="ECO:0000256" key="1">
    <source>
        <dbReference type="SAM" id="MobiDB-lite"/>
    </source>
</evidence>
<evidence type="ECO:0000313" key="4">
    <source>
        <dbReference type="Proteomes" id="UP000258309"/>
    </source>
</evidence>
<protein>
    <recommendedName>
        <fullName evidence="5">ASST-domain-containing protein</fullName>
    </recommendedName>
</protein>
<evidence type="ECO:0000313" key="3">
    <source>
        <dbReference type="EMBL" id="RFU28174.1"/>
    </source>
</evidence>
<feature type="transmembrane region" description="Helical" evidence="2">
    <location>
        <begin position="12"/>
        <end position="35"/>
    </location>
</feature>
<keyword evidence="4" id="KW-1185">Reference proteome</keyword>